<evidence type="ECO:0000256" key="2">
    <source>
        <dbReference type="ARBA" id="ARBA00007613"/>
    </source>
</evidence>
<evidence type="ECO:0000256" key="5">
    <source>
        <dbReference type="ARBA" id="ARBA00022692"/>
    </source>
</evidence>
<dbReference type="PANTHER" id="PTHR30026:SF20">
    <property type="entry name" value="OUTER MEMBRANE PROTEIN TOLC"/>
    <property type="match status" value="1"/>
</dbReference>
<dbReference type="Gene3D" id="1.20.1600.10">
    <property type="entry name" value="Outer membrane efflux proteins (OEP)"/>
    <property type="match status" value="1"/>
</dbReference>
<comment type="similarity">
    <text evidence="2">Belongs to the outer membrane factor (OMF) (TC 1.B.17) family.</text>
</comment>
<evidence type="ECO:0000313" key="9">
    <source>
        <dbReference type="EMBL" id="QJW88161.1"/>
    </source>
</evidence>
<sequence length="251" mass="28397">MAISREVQAQNKVSGSEKATATQPGAAAEPLGDTLYFDLQRSLADQLVPFDSLVQIGVRNAPSLKEDDASIEGRLERYRFTRTVVLQYVYPFANYQTGNQTLLAAGTLNNYDQYQLTNGYRAGLHIQIPVAELFGRKHRMREAYSEYRGAIARREVTRQQFRRELIRLYQGMLTAQKILQIRIRDEQATLVAFRVAELDFQNGKGNPADFARASNLYAQAQAGVAEQRGSFSQYFYELETLVGVPLSELKR</sequence>
<evidence type="ECO:0000256" key="4">
    <source>
        <dbReference type="ARBA" id="ARBA00022452"/>
    </source>
</evidence>
<evidence type="ECO:0000256" key="7">
    <source>
        <dbReference type="ARBA" id="ARBA00023237"/>
    </source>
</evidence>
<dbReference type="GO" id="GO:0015288">
    <property type="term" value="F:porin activity"/>
    <property type="evidence" value="ECO:0007669"/>
    <property type="project" value="TreeGrafter"/>
</dbReference>
<accession>A0A6M5Y4P9</accession>
<keyword evidence="7" id="KW-0998">Cell outer membrane</keyword>
<keyword evidence="10" id="KW-1185">Reference proteome</keyword>
<comment type="subcellular location">
    <subcellularLocation>
        <location evidence="1">Cell outer membrane</location>
    </subcellularLocation>
</comment>
<feature type="region of interest" description="Disordered" evidence="8">
    <location>
        <begin position="1"/>
        <end position="25"/>
    </location>
</feature>
<evidence type="ECO:0000313" key="10">
    <source>
        <dbReference type="Proteomes" id="UP000502756"/>
    </source>
</evidence>
<protein>
    <submittedName>
        <fullName evidence="9">TolC family protein</fullName>
    </submittedName>
</protein>
<dbReference type="InterPro" id="IPR051906">
    <property type="entry name" value="TolC-like"/>
</dbReference>
<keyword evidence="6" id="KW-0472">Membrane</keyword>
<reference evidence="9 10" key="1">
    <citation type="submission" date="2020-05" db="EMBL/GenBank/DDBJ databases">
        <title>Genome sequencing of Spirosoma sp. TS118.</title>
        <authorList>
            <person name="Lee J.-H."/>
            <person name="Jeong S."/>
            <person name="Zhao L."/>
            <person name="Jung J.-H."/>
            <person name="Kim M.-K."/>
            <person name="Lim S."/>
        </authorList>
    </citation>
    <scope>NUCLEOTIDE SEQUENCE [LARGE SCALE GENOMIC DNA]</scope>
    <source>
        <strain evidence="9 10">TS118</strain>
    </source>
</reference>
<keyword evidence="5" id="KW-0812">Transmembrane</keyword>
<keyword evidence="3" id="KW-0813">Transport</keyword>
<dbReference type="InterPro" id="IPR003423">
    <property type="entry name" value="OMP_efflux"/>
</dbReference>
<evidence type="ECO:0000256" key="1">
    <source>
        <dbReference type="ARBA" id="ARBA00004442"/>
    </source>
</evidence>
<evidence type="ECO:0000256" key="3">
    <source>
        <dbReference type="ARBA" id="ARBA00022448"/>
    </source>
</evidence>
<dbReference type="GO" id="GO:0009279">
    <property type="term" value="C:cell outer membrane"/>
    <property type="evidence" value="ECO:0007669"/>
    <property type="project" value="UniProtKB-SubCell"/>
</dbReference>
<dbReference type="PANTHER" id="PTHR30026">
    <property type="entry name" value="OUTER MEMBRANE PROTEIN TOLC"/>
    <property type="match status" value="1"/>
</dbReference>
<dbReference type="AlphaFoldDB" id="A0A6M5Y4P9"/>
<evidence type="ECO:0000256" key="8">
    <source>
        <dbReference type="SAM" id="MobiDB-lite"/>
    </source>
</evidence>
<organism evidence="9 10">
    <name type="scientific">Spirosoma taeanense</name>
    <dbReference type="NCBI Taxonomy" id="2735870"/>
    <lineage>
        <taxon>Bacteria</taxon>
        <taxon>Pseudomonadati</taxon>
        <taxon>Bacteroidota</taxon>
        <taxon>Cytophagia</taxon>
        <taxon>Cytophagales</taxon>
        <taxon>Cytophagaceae</taxon>
        <taxon>Spirosoma</taxon>
    </lineage>
</organism>
<evidence type="ECO:0000256" key="6">
    <source>
        <dbReference type="ARBA" id="ARBA00023136"/>
    </source>
</evidence>
<dbReference type="KEGG" id="stae:HNV11_01580"/>
<keyword evidence="4" id="KW-1134">Transmembrane beta strand</keyword>
<gene>
    <name evidence="9" type="ORF">HNV11_01580</name>
</gene>
<name>A0A6M5Y4P9_9BACT</name>
<dbReference type="GO" id="GO:0015562">
    <property type="term" value="F:efflux transmembrane transporter activity"/>
    <property type="evidence" value="ECO:0007669"/>
    <property type="project" value="InterPro"/>
</dbReference>
<dbReference type="RefSeq" id="WP_171737994.1">
    <property type="nucleotide sequence ID" value="NZ_CP053435.1"/>
</dbReference>
<dbReference type="EMBL" id="CP053435">
    <property type="protein sequence ID" value="QJW88161.1"/>
    <property type="molecule type" value="Genomic_DNA"/>
</dbReference>
<proteinExistence type="inferred from homology"/>
<dbReference type="SUPFAM" id="SSF56954">
    <property type="entry name" value="Outer membrane efflux proteins (OEP)"/>
    <property type="match status" value="1"/>
</dbReference>
<feature type="compositionally biased region" description="Polar residues" evidence="8">
    <location>
        <begin position="7"/>
        <end position="23"/>
    </location>
</feature>
<dbReference type="Proteomes" id="UP000502756">
    <property type="component" value="Chromosome"/>
</dbReference>
<dbReference type="Pfam" id="PF02321">
    <property type="entry name" value="OEP"/>
    <property type="match status" value="1"/>
</dbReference>
<dbReference type="GO" id="GO:1990281">
    <property type="term" value="C:efflux pump complex"/>
    <property type="evidence" value="ECO:0007669"/>
    <property type="project" value="TreeGrafter"/>
</dbReference>